<organism evidence="1 2">
    <name type="scientific">Dentiscutata erythropus</name>
    <dbReference type="NCBI Taxonomy" id="1348616"/>
    <lineage>
        <taxon>Eukaryota</taxon>
        <taxon>Fungi</taxon>
        <taxon>Fungi incertae sedis</taxon>
        <taxon>Mucoromycota</taxon>
        <taxon>Glomeromycotina</taxon>
        <taxon>Glomeromycetes</taxon>
        <taxon>Diversisporales</taxon>
        <taxon>Gigasporaceae</taxon>
        <taxon>Dentiscutata</taxon>
    </lineage>
</organism>
<accession>A0A9N9C3E3</accession>
<dbReference type="EMBL" id="CAJVPY010003282">
    <property type="protein sequence ID" value="CAG8587424.1"/>
    <property type="molecule type" value="Genomic_DNA"/>
</dbReference>
<keyword evidence="2" id="KW-1185">Reference proteome</keyword>
<dbReference type="AlphaFoldDB" id="A0A9N9C3E3"/>
<gene>
    <name evidence="1" type="ORF">DERYTH_LOCUS6995</name>
</gene>
<sequence>MENINYNESFLDPYFSNSESESANEIENFSILNFETDTYQSVKNKILQQNSNNENEDYDLNNEAEENIIEFDETTDEIILNQSCLEDNGGHLHQRLSRGVSEFGCDSKHDDLTVILEKFGNWIQLVAKSDNKLQKQQLIWLLLPMIETLKLHVPQDLQNHLSAKTKAEHLKEKECAYFGNLLGESLWQSHILLKNDLPILEIYSLLNNMLKHCPELCGPFLYRL</sequence>
<dbReference type="Proteomes" id="UP000789405">
    <property type="component" value="Unassembled WGS sequence"/>
</dbReference>
<evidence type="ECO:0000313" key="2">
    <source>
        <dbReference type="Proteomes" id="UP000789405"/>
    </source>
</evidence>
<protein>
    <submittedName>
        <fullName evidence="1">18476_t:CDS:1</fullName>
    </submittedName>
</protein>
<comment type="caution">
    <text evidence="1">The sequence shown here is derived from an EMBL/GenBank/DDBJ whole genome shotgun (WGS) entry which is preliminary data.</text>
</comment>
<proteinExistence type="predicted"/>
<reference evidence="1" key="1">
    <citation type="submission" date="2021-06" db="EMBL/GenBank/DDBJ databases">
        <authorList>
            <person name="Kallberg Y."/>
            <person name="Tangrot J."/>
            <person name="Rosling A."/>
        </authorList>
    </citation>
    <scope>NUCLEOTIDE SEQUENCE</scope>
    <source>
        <strain evidence="1">MA453B</strain>
    </source>
</reference>
<evidence type="ECO:0000313" key="1">
    <source>
        <dbReference type="EMBL" id="CAG8587424.1"/>
    </source>
</evidence>
<name>A0A9N9C3E3_9GLOM</name>